<organism evidence="9 10">
    <name type="scientific">Aphidius gifuensis</name>
    <name type="common">Parasitoid wasp</name>
    <dbReference type="NCBI Taxonomy" id="684658"/>
    <lineage>
        <taxon>Eukaryota</taxon>
        <taxon>Metazoa</taxon>
        <taxon>Ecdysozoa</taxon>
        <taxon>Arthropoda</taxon>
        <taxon>Hexapoda</taxon>
        <taxon>Insecta</taxon>
        <taxon>Pterygota</taxon>
        <taxon>Neoptera</taxon>
        <taxon>Endopterygota</taxon>
        <taxon>Hymenoptera</taxon>
        <taxon>Apocrita</taxon>
        <taxon>Ichneumonoidea</taxon>
        <taxon>Braconidae</taxon>
        <taxon>Aphidiinae</taxon>
        <taxon>Aphidius</taxon>
    </lineage>
</organism>
<dbReference type="PANTHER" id="PTHR42643">
    <property type="entry name" value="IONOTROPIC RECEPTOR 20A-RELATED"/>
    <property type="match status" value="1"/>
</dbReference>
<name>A0A834Y6T4_APHGI</name>
<evidence type="ECO:0008006" key="11">
    <source>
        <dbReference type="Google" id="ProtNLM"/>
    </source>
</evidence>
<evidence type="ECO:0000256" key="5">
    <source>
        <dbReference type="ARBA" id="ARBA00023136"/>
    </source>
</evidence>
<evidence type="ECO:0000256" key="4">
    <source>
        <dbReference type="ARBA" id="ARBA00022989"/>
    </source>
</evidence>
<keyword evidence="7" id="KW-0325">Glycoprotein</keyword>
<proteinExistence type="predicted"/>
<evidence type="ECO:0000313" key="10">
    <source>
        <dbReference type="Proteomes" id="UP000639338"/>
    </source>
</evidence>
<gene>
    <name evidence="9" type="ORF">HCN44_009687</name>
</gene>
<dbReference type="AlphaFoldDB" id="A0A834Y6T4"/>
<evidence type="ECO:0000256" key="1">
    <source>
        <dbReference type="ARBA" id="ARBA00004651"/>
    </source>
</evidence>
<feature type="transmembrane region" description="Helical" evidence="8">
    <location>
        <begin position="206"/>
        <end position="225"/>
    </location>
</feature>
<keyword evidence="4 8" id="KW-1133">Transmembrane helix</keyword>
<evidence type="ECO:0000256" key="2">
    <source>
        <dbReference type="ARBA" id="ARBA00022475"/>
    </source>
</evidence>
<dbReference type="PANTHER" id="PTHR42643:SF32">
    <property type="entry name" value="IONOTROPIC RECEPTOR 31A, ISOFORM C-RELATED"/>
    <property type="match status" value="1"/>
</dbReference>
<comment type="caution">
    <text evidence="9">The sequence shown here is derived from an EMBL/GenBank/DDBJ whole genome shotgun (WGS) entry which is preliminary data.</text>
</comment>
<reference evidence="9 10" key="1">
    <citation type="submission" date="2020-08" db="EMBL/GenBank/DDBJ databases">
        <title>Aphidius gifuensis genome sequencing and assembly.</title>
        <authorList>
            <person name="Du Z."/>
        </authorList>
    </citation>
    <scope>NUCLEOTIDE SEQUENCE [LARGE SCALE GENOMIC DNA]</scope>
    <source>
        <strain evidence="9">YNYX2018</strain>
        <tissue evidence="9">Adults</tissue>
    </source>
</reference>
<evidence type="ECO:0000313" key="9">
    <source>
        <dbReference type="EMBL" id="KAF7998289.1"/>
    </source>
</evidence>
<keyword evidence="2" id="KW-1003">Cell membrane</keyword>
<dbReference type="GO" id="GO:0005886">
    <property type="term" value="C:plasma membrane"/>
    <property type="evidence" value="ECO:0007669"/>
    <property type="project" value="UniProtKB-SubCell"/>
</dbReference>
<feature type="transmembrane region" description="Helical" evidence="8">
    <location>
        <begin position="180"/>
        <end position="200"/>
    </location>
</feature>
<sequence length="494" mass="55872">MAGRLLAGSNSEINTIKDLVNSGKPLAGTKTHKQLFFDAQNASDDDRESDSVFKEICDKFIILDQDDYVKTLQDLIDGVNKSYALVGVLNVSSIVTKFDPLIVHKVPETLASLPVSFATWRGLPYLTRVDEKLQQLVQGGIVSHIGTTISSKHRFLKAKEQEDASLEQNFLRMNDIAPGFYLLLAGCISGMLLLFVGGLISPLQNTVWMAVGGVLLFSVFLRLTLFRKISFLEILAVVIGVAWNKQPIRLSYRIKFMSWIIFGYILCQFYLATMAGNLMSRPVEKMDTFEDLVMSNKMLGGSKLSPTFFKRVQGTSEKFDNLSKLMMKRFITFERDVFRKKLLDLMNGKNKSLALSTLLNTTSASHNYDTSIVRKLPEVLSSVSLSIAAWRGLPCVSRIEKKLRQLKWAGIASHLGDMEAMKNQIRQETNNDKDQSMENSFIELSDLIPGFLLMMLGYSIGLLCLFCEIIYYKFTGSRKNYRSKRKVRIRKIKY</sequence>
<evidence type="ECO:0000256" key="6">
    <source>
        <dbReference type="ARBA" id="ARBA00023170"/>
    </source>
</evidence>
<protein>
    <recommendedName>
        <fullName evidence="11">Ionotropic receptor</fullName>
    </recommendedName>
</protein>
<keyword evidence="5 8" id="KW-0472">Membrane</keyword>
<evidence type="ECO:0000256" key="3">
    <source>
        <dbReference type="ARBA" id="ARBA00022692"/>
    </source>
</evidence>
<keyword evidence="10" id="KW-1185">Reference proteome</keyword>
<comment type="subcellular location">
    <subcellularLocation>
        <location evidence="1">Cell membrane</location>
        <topology evidence="1">Multi-pass membrane protein</topology>
    </subcellularLocation>
</comment>
<dbReference type="InterPro" id="IPR052192">
    <property type="entry name" value="Insect_Ionotropic_Sensory_Rcpt"/>
</dbReference>
<accession>A0A834Y6T4</accession>
<feature type="transmembrane region" description="Helical" evidence="8">
    <location>
        <begin position="447"/>
        <end position="472"/>
    </location>
</feature>
<feature type="transmembrane region" description="Helical" evidence="8">
    <location>
        <begin position="256"/>
        <end position="279"/>
    </location>
</feature>
<keyword evidence="3 8" id="KW-0812">Transmembrane</keyword>
<dbReference type="EMBL" id="JACMRX010000001">
    <property type="protein sequence ID" value="KAF7998289.1"/>
    <property type="molecule type" value="Genomic_DNA"/>
</dbReference>
<evidence type="ECO:0000256" key="8">
    <source>
        <dbReference type="SAM" id="Phobius"/>
    </source>
</evidence>
<dbReference type="OrthoDB" id="6506757at2759"/>
<keyword evidence="6" id="KW-0675">Receptor</keyword>
<dbReference type="Proteomes" id="UP000639338">
    <property type="component" value="Unassembled WGS sequence"/>
</dbReference>
<evidence type="ECO:0000256" key="7">
    <source>
        <dbReference type="ARBA" id="ARBA00023180"/>
    </source>
</evidence>